<evidence type="ECO:0000313" key="3">
    <source>
        <dbReference type="EMBL" id="WNH12158.1"/>
    </source>
</evidence>
<dbReference type="Gene3D" id="3.30.390.10">
    <property type="entry name" value="Enolase-like, N-terminal domain"/>
    <property type="match status" value="1"/>
</dbReference>
<dbReference type="InterPro" id="IPR029065">
    <property type="entry name" value="Enolase_C-like"/>
</dbReference>
<proteinExistence type="predicted"/>
<dbReference type="SUPFAM" id="SSF51604">
    <property type="entry name" value="Enolase C-terminal domain-like"/>
    <property type="match status" value="1"/>
</dbReference>
<dbReference type="PANTHER" id="PTHR48073">
    <property type="entry name" value="O-SUCCINYLBENZOATE SYNTHASE-RELATED"/>
    <property type="match status" value="1"/>
</dbReference>
<dbReference type="CDD" id="cd03320">
    <property type="entry name" value="OSBS"/>
    <property type="match status" value="1"/>
</dbReference>
<dbReference type="InterPro" id="IPR029017">
    <property type="entry name" value="Enolase-like_N"/>
</dbReference>
<dbReference type="SUPFAM" id="SSF54826">
    <property type="entry name" value="Enolase N-terminal domain-like"/>
    <property type="match status" value="1"/>
</dbReference>
<accession>A0ABY9Y2Q1</accession>
<dbReference type="InterPro" id="IPR013342">
    <property type="entry name" value="Mandelate_racemase_C"/>
</dbReference>
<sequence>MIKAYHKKYILNFKQASGTSRGVLKTKETWFLLLDFNGKKGIGECGLFRGLSVDDRPDYEEKLKWTCQNINLGLEVLLGELMEFPSIQFGLEMAFKSLESQNQFELFPSKFTDGEDSIPINGLIWMGTEVFMKQQIVEKIEAGFTCIKMKIGSIDFQTEIDLIKSIRNEFTSKDIELRVDANGAFLPSEALEKLKILSEFDLHSIEQPIKQGQIEAMANLCEKTPLPIALDEELIGVFFVTNKESLLQNIRPQYIILKPSLIGGFKGSNEWIDIAEKNKIGWWITSALESNVGLNAIAQYTYIKQHDVPQGLGTGSLFTNNFKSPLQVKKGTLQYNKKSDWKFNL</sequence>
<dbReference type="SFLD" id="SFLDF00009">
    <property type="entry name" value="o-succinylbenzoate_synthase"/>
    <property type="match status" value="1"/>
</dbReference>
<feature type="domain" description="Mandelate racemase/muconate lactonizing enzyme C-terminal" evidence="2">
    <location>
        <begin position="129"/>
        <end position="227"/>
    </location>
</feature>
<evidence type="ECO:0000256" key="1">
    <source>
        <dbReference type="ARBA" id="ARBA00022723"/>
    </source>
</evidence>
<organism evidence="3 4">
    <name type="scientific">Thalassobellus suaedae</name>
    <dbReference type="NCBI Taxonomy" id="3074124"/>
    <lineage>
        <taxon>Bacteria</taxon>
        <taxon>Pseudomonadati</taxon>
        <taxon>Bacteroidota</taxon>
        <taxon>Flavobacteriia</taxon>
        <taxon>Flavobacteriales</taxon>
        <taxon>Flavobacteriaceae</taxon>
        <taxon>Thalassobellus</taxon>
    </lineage>
</organism>
<dbReference type="PROSITE" id="PS00909">
    <property type="entry name" value="MR_MLE_2"/>
    <property type="match status" value="1"/>
</dbReference>
<keyword evidence="1" id="KW-0479">Metal-binding</keyword>
<dbReference type="RefSeq" id="WP_415862140.1">
    <property type="nucleotide sequence ID" value="NZ_CP134536.1"/>
</dbReference>
<dbReference type="SMART" id="SM00922">
    <property type="entry name" value="MR_MLE"/>
    <property type="match status" value="1"/>
</dbReference>
<keyword evidence="4" id="KW-1185">Reference proteome</keyword>
<dbReference type="Pfam" id="PF13378">
    <property type="entry name" value="MR_MLE_C"/>
    <property type="match status" value="1"/>
</dbReference>
<evidence type="ECO:0000313" key="4">
    <source>
        <dbReference type="Proteomes" id="UP001303407"/>
    </source>
</evidence>
<dbReference type="PANTHER" id="PTHR48073:SF2">
    <property type="entry name" value="O-SUCCINYLBENZOATE SYNTHASE"/>
    <property type="match status" value="1"/>
</dbReference>
<dbReference type="InterPro" id="IPR036849">
    <property type="entry name" value="Enolase-like_C_sf"/>
</dbReference>
<protein>
    <submittedName>
        <fullName evidence="3">O-succinylbenzoate synthase</fullName>
    </submittedName>
</protein>
<dbReference type="Proteomes" id="UP001303407">
    <property type="component" value="Chromosome"/>
</dbReference>
<dbReference type="SFLD" id="SFLDG00180">
    <property type="entry name" value="muconate_cycloisomerase"/>
    <property type="match status" value="1"/>
</dbReference>
<dbReference type="EMBL" id="CP134536">
    <property type="protein sequence ID" value="WNH12158.1"/>
    <property type="molecule type" value="Genomic_DNA"/>
</dbReference>
<evidence type="ECO:0000259" key="2">
    <source>
        <dbReference type="SMART" id="SM00922"/>
    </source>
</evidence>
<dbReference type="InterPro" id="IPR018110">
    <property type="entry name" value="Mandel_Rmase/mucon_lact_enz_CS"/>
</dbReference>
<dbReference type="SFLD" id="SFLDS00001">
    <property type="entry name" value="Enolase"/>
    <property type="match status" value="1"/>
</dbReference>
<gene>
    <name evidence="3" type="ORF">RHP49_14840</name>
</gene>
<dbReference type="Gene3D" id="3.20.20.120">
    <property type="entry name" value="Enolase-like C-terminal domain"/>
    <property type="match status" value="1"/>
</dbReference>
<reference evidence="3 4" key="1">
    <citation type="submission" date="2023-09" db="EMBL/GenBank/DDBJ databases">
        <title>Thalassobella suaedae gen. nov., sp. nov., a marine bacterium of the family Flavobacteriaceae isolated from a halophyte Suaeda japonica.</title>
        <authorList>
            <person name="Lee S.Y."/>
            <person name="Hwang C.Y."/>
        </authorList>
    </citation>
    <scope>NUCLEOTIDE SEQUENCE [LARGE SCALE GENOMIC DNA]</scope>
    <source>
        <strain evidence="3 4">HL-DH10</strain>
    </source>
</reference>
<name>A0ABY9Y2Q1_9FLAO</name>